<name>A0A2S1GM49_9CAUD</name>
<reference evidence="1" key="1">
    <citation type="submission" date="2018-03" db="EMBL/GenBank/DDBJ databases">
        <title>Phage therapy in agriculture - a green tech approach to combat plant pathogenic bacteria.</title>
        <authorList>
            <person name="Carstens A.B."/>
            <person name="Djurhuus A.M."/>
            <person name="Hansen L.H."/>
        </authorList>
    </citation>
    <scope>NUCLEOTIDE SEQUENCE [LARGE SCALE GENOMIC DNA]</scope>
</reference>
<evidence type="ECO:0000313" key="1">
    <source>
        <dbReference type="EMBL" id="AWD90467.1"/>
    </source>
</evidence>
<dbReference type="Proteomes" id="UP000246316">
    <property type="component" value="Segment"/>
</dbReference>
<proteinExistence type="predicted"/>
<dbReference type="GeneID" id="65112609"/>
<dbReference type="KEGG" id="vg:65112609"/>
<evidence type="ECO:0000313" key="2">
    <source>
        <dbReference type="Proteomes" id="UP000246316"/>
    </source>
</evidence>
<dbReference type="RefSeq" id="YP_010094975.1">
    <property type="nucleotide sequence ID" value="NC_055743.1"/>
</dbReference>
<keyword evidence="2" id="KW-1185">Reference proteome</keyword>
<accession>A0A2S1GM49</accession>
<protein>
    <submittedName>
        <fullName evidence="1">Uncharacterized protein</fullName>
    </submittedName>
</protein>
<dbReference type="EMBL" id="MH059636">
    <property type="protein sequence ID" value="AWD90467.1"/>
    <property type="molecule type" value="Genomic_DNA"/>
</dbReference>
<organism evidence="1 2">
    <name type="scientific">Erwinia phage Cronus</name>
    <dbReference type="NCBI Taxonomy" id="2163633"/>
    <lineage>
        <taxon>Viruses</taxon>
        <taxon>Duplodnaviria</taxon>
        <taxon>Heunggongvirae</taxon>
        <taxon>Uroviricota</taxon>
        <taxon>Caudoviricetes</taxon>
        <taxon>Pantevenvirales</taxon>
        <taxon>Straboviridae</taxon>
        <taxon>Tevenvirinae</taxon>
        <taxon>Risoevirus</taxon>
        <taxon>Risoevirus cronus</taxon>
        <taxon>Roskildevirus cronus</taxon>
    </lineage>
</organism>
<sequence length="54" mass="6097">MYKILVIMKNRTGGGIDSQVLDFPLESKAEQIYDILADKIQAVHSSITEVIKLY</sequence>